<evidence type="ECO:0000256" key="6">
    <source>
        <dbReference type="ARBA" id="ARBA00022989"/>
    </source>
</evidence>
<evidence type="ECO:0000256" key="3">
    <source>
        <dbReference type="ARBA" id="ARBA00022475"/>
    </source>
</evidence>
<gene>
    <name evidence="11" type="ordered locus">Mmwyl1_2292</name>
</gene>
<dbReference type="Pfam" id="PF04290">
    <property type="entry name" value="DctQ"/>
    <property type="match status" value="1"/>
</dbReference>
<name>A6VXN5_MARMS</name>
<feature type="transmembrane region" description="Helical" evidence="9">
    <location>
        <begin position="62"/>
        <end position="80"/>
    </location>
</feature>
<evidence type="ECO:0000313" key="11">
    <source>
        <dbReference type="EMBL" id="ABR71214.1"/>
    </source>
</evidence>
<evidence type="ECO:0000256" key="7">
    <source>
        <dbReference type="ARBA" id="ARBA00023136"/>
    </source>
</evidence>
<keyword evidence="4 9" id="KW-0997">Cell inner membrane</keyword>
<dbReference type="InterPro" id="IPR007387">
    <property type="entry name" value="TRAP_DctQ"/>
</dbReference>
<keyword evidence="3" id="KW-1003">Cell membrane</keyword>
<feature type="transmembrane region" description="Helical" evidence="9">
    <location>
        <begin position="29"/>
        <end position="47"/>
    </location>
</feature>
<dbReference type="eggNOG" id="COG3090">
    <property type="taxonomic scope" value="Bacteria"/>
</dbReference>
<feature type="transmembrane region" description="Helical" evidence="9">
    <location>
        <begin position="142"/>
        <end position="169"/>
    </location>
</feature>
<comment type="similarity">
    <text evidence="8 9">Belongs to the TRAP transporter small permease family.</text>
</comment>
<dbReference type="InterPro" id="IPR055348">
    <property type="entry name" value="DctQ"/>
</dbReference>
<evidence type="ECO:0000259" key="10">
    <source>
        <dbReference type="Pfam" id="PF04290"/>
    </source>
</evidence>
<feature type="domain" description="Tripartite ATP-independent periplasmic transporters DctQ component" evidence="10">
    <location>
        <begin position="38"/>
        <end position="163"/>
    </location>
</feature>
<keyword evidence="7 9" id="KW-0472">Membrane</keyword>
<dbReference type="GO" id="GO:0005886">
    <property type="term" value="C:plasma membrane"/>
    <property type="evidence" value="ECO:0007669"/>
    <property type="project" value="UniProtKB-SubCell"/>
</dbReference>
<evidence type="ECO:0000256" key="1">
    <source>
        <dbReference type="ARBA" id="ARBA00004429"/>
    </source>
</evidence>
<evidence type="ECO:0000256" key="4">
    <source>
        <dbReference type="ARBA" id="ARBA00022519"/>
    </source>
</evidence>
<evidence type="ECO:0000256" key="8">
    <source>
        <dbReference type="ARBA" id="ARBA00038436"/>
    </source>
</evidence>
<keyword evidence="5 9" id="KW-0812">Transmembrane</keyword>
<comment type="subunit">
    <text evidence="9">The complex comprises the extracytoplasmic solute receptor protein and the two transmembrane proteins.</text>
</comment>
<dbReference type="AlphaFoldDB" id="A6VXN5"/>
<keyword evidence="2 9" id="KW-0813">Transport</keyword>
<reference evidence="11" key="1">
    <citation type="submission" date="2007-06" db="EMBL/GenBank/DDBJ databases">
        <title>Complete sequence of Marinomonas sp. MWYL1.</title>
        <authorList>
            <consortium name="US DOE Joint Genome Institute"/>
            <person name="Copeland A."/>
            <person name="Lucas S."/>
            <person name="Lapidus A."/>
            <person name="Barry K."/>
            <person name="Glavina del Rio T."/>
            <person name="Dalin E."/>
            <person name="Tice H."/>
            <person name="Pitluck S."/>
            <person name="Kiss H."/>
            <person name="Brettin T."/>
            <person name="Bruce D."/>
            <person name="Detter J.C."/>
            <person name="Han C."/>
            <person name="Schmutz J."/>
            <person name="Larimer F."/>
            <person name="Land M."/>
            <person name="Hauser L."/>
            <person name="Kyrpides N."/>
            <person name="Kim E."/>
            <person name="Johnston A.W.B."/>
            <person name="Todd J.D."/>
            <person name="Rogers R."/>
            <person name="Wexler M."/>
            <person name="Bond P.L."/>
            <person name="Li Y."/>
            <person name="Richardson P."/>
        </authorList>
    </citation>
    <scope>NUCLEOTIDE SEQUENCE [LARGE SCALE GENOMIC DNA]</scope>
    <source>
        <strain evidence="11">MWYL1</strain>
    </source>
</reference>
<dbReference type="STRING" id="400668.Mmwyl1_2292"/>
<keyword evidence="6 9" id="KW-1133">Transmembrane helix</keyword>
<evidence type="ECO:0000256" key="5">
    <source>
        <dbReference type="ARBA" id="ARBA00022692"/>
    </source>
</evidence>
<comment type="subcellular location">
    <subcellularLocation>
        <location evidence="1 9">Cell inner membrane</location>
        <topology evidence="1 9">Multi-pass membrane protein</topology>
    </subcellularLocation>
</comment>
<sequence>MLLSKRLVSMSFYKTLKSFDSILSNIEEWIVYILLAGMLTVVFLGVINRSFIHMSIPWSEELARYFMIWGVFIGASLGLKRSVHISVDALILIIPKSWQQIVTLFGNMIGFIFCAWFFYIGAEFIDRMMNMGPLSPALRMPMYIAYAAVPCGFALMSIRYLMSCLYFIYEHKRENIEEATEKNQAVFNGSESK</sequence>
<dbReference type="KEGG" id="mmw:Mmwyl1_2292"/>
<evidence type="ECO:0000256" key="9">
    <source>
        <dbReference type="RuleBase" id="RU369079"/>
    </source>
</evidence>
<proteinExistence type="inferred from homology"/>
<protein>
    <recommendedName>
        <fullName evidence="9">TRAP transporter small permease protein</fullName>
    </recommendedName>
</protein>
<organism evidence="11">
    <name type="scientific">Marinomonas sp. (strain MWYL1)</name>
    <dbReference type="NCBI Taxonomy" id="400668"/>
    <lineage>
        <taxon>Bacteria</taxon>
        <taxon>Pseudomonadati</taxon>
        <taxon>Pseudomonadota</taxon>
        <taxon>Gammaproteobacteria</taxon>
        <taxon>Oceanospirillales</taxon>
        <taxon>Oceanospirillaceae</taxon>
        <taxon>Marinomonas</taxon>
    </lineage>
</organism>
<accession>A6VXN5</accession>
<dbReference type="GO" id="GO:0015740">
    <property type="term" value="P:C4-dicarboxylate transport"/>
    <property type="evidence" value="ECO:0007669"/>
    <property type="project" value="TreeGrafter"/>
</dbReference>
<dbReference type="PANTHER" id="PTHR35011">
    <property type="entry name" value="2,3-DIKETO-L-GULONATE TRAP TRANSPORTER SMALL PERMEASE PROTEIN YIAM"/>
    <property type="match status" value="1"/>
</dbReference>
<dbReference type="PANTHER" id="PTHR35011:SF2">
    <property type="entry name" value="2,3-DIKETO-L-GULONATE TRAP TRANSPORTER SMALL PERMEASE PROTEIN YIAM"/>
    <property type="match status" value="1"/>
</dbReference>
<dbReference type="GO" id="GO:0022857">
    <property type="term" value="F:transmembrane transporter activity"/>
    <property type="evidence" value="ECO:0007669"/>
    <property type="project" value="UniProtKB-UniRule"/>
</dbReference>
<evidence type="ECO:0000256" key="2">
    <source>
        <dbReference type="ARBA" id="ARBA00022448"/>
    </source>
</evidence>
<dbReference type="HOGENOM" id="CLU_086356_3_6_6"/>
<dbReference type="EMBL" id="CP000749">
    <property type="protein sequence ID" value="ABR71214.1"/>
    <property type="molecule type" value="Genomic_DNA"/>
</dbReference>
<feature type="transmembrane region" description="Helical" evidence="9">
    <location>
        <begin position="101"/>
        <end position="122"/>
    </location>
</feature>
<comment type="function">
    <text evidence="9">Part of the tripartite ATP-independent periplasmic (TRAP) transport system.</text>
</comment>